<reference evidence="2" key="1">
    <citation type="submission" date="2021-05" db="EMBL/GenBank/DDBJ databases">
        <title>Genome of Sphingobium sp. strain.</title>
        <authorList>
            <person name="Fan R."/>
        </authorList>
    </citation>
    <scope>NUCLEOTIDE SEQUENCE</scope>
    <source>
        <strain evidence="2">H33</strain>
    </source>
</reference>
<dbReference type="InterPro" id="IPR052919">
    <property type="entry name" value="TA_system_RNase"/>
</dbReference>
<keyword evidence="3" id="KW-1185">Reference proteome</keyword>
<dbReference type="AlphaFoldDB" id="A0A9X1DAQ1"/>
<dbReference type="CDD" id="cd09872">
    <property type="entry name" value="PIN_Sll0205-like"/>
    <property type="match status" value="1"/>
</dbReference>
<evidence type="ECO:0000313" key="2">
    <source>
        <dbReference type="EMBL" id="MBT2186471.1"/>
    </source>
</evidence>
<dbReference type="Proteomes" id="UP001138757">
    <property type="component" value="Unassembled WGS sequence"/>
</dbReference>
<protein>
    <submittedName>
        <fullName evidence="2">Type II toxin-antitoxin system VapC family toxin</fullName>
    </submittedName>
</protein>
<dbReference type="Pfam" id="PF01850">
    <property type="entry name" value="PIN"/>
    <property type="match status" value="1"/>
</dbReference>
<dbReference type="SUPFAM" id="SSF88723">
    <property type="entry name" value="PIN domain-like"/>
    <property type="match status" value="1"/>
</dbReference>
<organism evidence="2 3">
    <name type="scientific">Sphingobium nicotianae</name>
    <dbReference type="NCBI Taxonomy" id="2782607"/>
    <lineage>
        <taxon>Bacteria</taxon>
        <taxon>Pseudomonadati</taxon>
        <taxon>Pseudomonadota</taxon>
        <taxon>Alphaproteobacteria</taxon>
        <taxon>Sphingomonadales</taxon>
        <taxon>Sphingomonadaceae</taxon>
        <taxon>Sphingobium</taxon>
    </lineage>
</organism>
<dbReference type="InterPro" id="IPR041705">
    <property type="entry name" value="PIN_Sll0205"/>
</dbReference>
<evidence type="ECO:0000259" key="1">
    <source>
        <dbReference type="Pfam" id="PF01850"/>
    </source>
</evidence>
<dbReference type="PANTHER" id="PTHR36173:SF2">
    <property type="entry name" value="RIBONUCLEASE VAPC16"/>
    <property type="match status" value="1"/>
</dbReference>
<name>A0A9X1DAQ1_9SPHN</name>
<feature type="domain" description="PIN" evidence="1">
    <location>
        <begin position="7"/>
        <end position="110"/>
    </location>
</feature>
<dbReference type="EMBL" id="JAHGAW010000003">
    <property type="protein sequence ID" value="MBT2186471.1"/>
    <property type="molecule type" value="Genomic_DNA"/>
</dbReference>
<dbReference type="InterPro" id="IPR002716">
    <property type="entry name" value="PIN_dom"/>
</dbReference>
<dbReference type="PANTHER" id="PTHR36173">
    <property type="entry name" value="RIBONUCLEASE VAPC16-RELATED"/>
    <property type="match status" value="1"/>
</dbReference>
<sequence length="120" mass="13019">MLLLAASQPDRLSATALRLVRDPDNDLHFSAASLWEISVKSSVERPDLLVDGQRLRRGLIDNGYQEISVTGEHVVAVAALPPRHSDPFDRLLVAQALIEGLTLVTADPALNGYPGSIRQV</sequence>
<gene>
    <name evidence="2" type="ORF">KK488_05865</name>
</gene>
<comment type="caution">
    <text evidence="2">The sequence shown here is derived from an EMBL/GenBank/DDBJ whole genome shotgun (WGS) entry which is preliminary data.</text>
</comment>
<evidence type="ECO:0000313" key="3">
    <source>
        <dbReference type="Proteomes" id="UP001138757"/>
    </source>
</evidence>
<proteinExistence type="predicted"/>
<dbReference type="InterPro" id="IPR029060">
    <property type="entry name" value="PIN-like_dom_sf"/>
</dbReference>
<accession>A0A9X1DAQ1</accession>